<evidence type="ECO:0000256" key="2">
    <source>
        <dbReference type="ARBA" id="ARBA00022475"/>
    </source>
</evidence>
<proteinExistence type="predicted"/>
<feature type="transmembrane region" description="Helical" evidence="6">
    <location>
        <begin position="55"/>
        <end position="76"/>
    </location>
</feature>
<feature type="transmembrane region" description="Helical" evidence="6">
    <location>
        <begin position="184"/>
        <end position="202"/>
    </location>
</feature>
<feature type="transmembrane region" description="Helical" evidence="6">
    <location>
        <begin position="83"/>
        <end position="104"/>
    </location>
</feature>
<comment type="caution">
    <text evidence="7">The sequence shown here is derived from an EMBL/GenBank/DDBJ whole genome shotgun (WGS) entry which is preliminary data.</text>
</comment>
<evidence type="ECO:0008006" key="9">
    <source>
        <dbReference type="Google" id="ProtNLM"/>
    </source>
</evidence>
<evidence type="ECO:0000256" key="1">
    <source>
        <dbReference type="ARBA" id="ARBA00004651"/>
    </source>
</evidence>
<dbReference type="SUPFAM" id="SSF103473">
    <property type="entry name" value="MFS general substrate transporter"/>
    <property type="match status" value="1"/>
</dbReference>
<dbReference type="InterPro" id="IPR036259">
    <property type="entry name" value="MFS_trans_sf"/>
</dbReference>
<keyword evidence="4 6" id="KW-1133">Transmembrane helix</keyword>
<evidence type="ECO:0000313" key="7">
    <source>
        <dbReference type="EMBL" id="PFG36916.1"/>
    </source>
</evidence>
<gene>
    <name evidence="7" type="ORF">ATL41_1659</name>
</gene>
<keyword evidence="2" id="KW-1003">Cell membrane</keyword>
<protein>
    <recommendedName>
        <fullName evidence="9">MFS transporter</fullName>
    </recommendedName>
</protein>
<evidence type="ECO:0000313" key="8">
    <source>
        <dbReference type="Proteomes" id="UP000221394"/>
    </source>
</evidence>
<sequence>MIVVQDLRRLVRLPGFRRLFTVRLVSQCSDGMFQIGLATLFFFSPERASSAGQVAVAFGVLLAPFTIVGPWAGVFLDRWRRRQVLLVGNSLRAVVALVIVALMVTTPPDDELGVAVYLLALVNLSVNRFLLAALSAGLPRVVDGPQLLTANSLLPTLGAVAAGVGGGVGLALGLVLPAGRAQDAGAVTVAAVLMVVAAAAALRLGPDSLGPDDAASAPPFRRAVARLAVSLADGATYLARRGTPGQALVVMAVHRFLFGTTLVAAILVSRNLLADPADADAGLATFAAISAATALGFGLAVVLTPALSPYTGTHGWIVACLVLGAVAQALLAVDVSRWTMLVAGAALGLSSQGAKIAVDTIVQRDTSDAFLGRAFSLYDVLYNSALLGAAALAAVALPDTGASRALFLTLTVVYLATAGVYGLRGARAPRDVAAAR</sequence>
<feature type="transmembrane region" description="Helical" evidence="6">
    <location>
        <begin position="380"/>
        <end position="398"/>
    </location>
</feature>
<feature type="transmembrane region" description="Helical" evidence="6">
    <location>
        <begin position="404"/>
        <end position="423"/>
    </location>
</feature>
<keyword evidence="5 6" id="KW-0472">Membrane</keyword>
<keyword evidence="3 6" id="KW-0812">Transmembrane</keyword>
<evidence type="ECO:0000256" key="4">
    <source>
        <dbReference type="ARBA" id="ARBA00022989"/>
    </source>
</evidence>
<dbReference type="EMBL" id="PDJH01000001">
    <property type="protein sequence ID" value="PFG36916.1"/>
    <property type="molecule type" value="Genomic_DNA"/>
</dbReference>
<reference evidence="7 8" key="1">
    <citation type="submission" date="2017-10" db="EMBL/GenBank/DDBJ databases">
        <title>Sequencing the genomes of 1000 actinobacteria strains.</title>
        <authorList>
            <person name="Klenk H.-P."/>
        </authorList>
    </citation>
    <scope>NUCLEOTIDE SEQUENCE [LARGE SCALE GENOMIC DNA]</scope>
    <source>
        <strain evidence="7 8">DSM 21574</strain>
    </source>
</reference>
<feature type="transmembrane region" description="Helical" evidence="6">
    <location>
        <begin position="20"/>
        <end position="43"/>
    </location>
</feature>
<feature type="transmembrane region" description="Helical" evidence="6">
    <location>
        <begin position="153"/>
        <end position="178"/>
    </location>
</feature>
<dbReference type="OrthoDB" id="3688258at2"/>
<name>A0A2A9EE59_9MICO</name>
<dbReference type="Gene3D" id="1.20.1250.20">
    <property type="entry name" value="MFS general substrate transporter like domains"/>
    <property type="match status" value="1"/>
</dbReference>
<accession>A0A2A9EE59</accession>
<feature type="transmembrane region" description="Helical" evidence="6">
    <location>
        <begin position="246"/>
        <end position="269"/>
    </location>
</feature>
<evidence type="ECO:0000256" key="5">
    <source>
        <dbReference type="ARBA" id="ARBA00023136"/>
    </source>
</evidence>
<dbReference type="GO" id="GO:0005886">
    <property type="term" value="C:plasma membrane"/>
    <property type="evidence" value="ECO:0007669"/>
    <property type="project" value="UniProtKB-SubCell"/>
</dbReference>
<feature type="transmembrane region" description="Helical" evidence="6">
    <location>
        <begin position="281"/>
        <end position="303"/>
    </location>
</feature>
<comment type="subcellular location">
    <subcellularLocation>
        <location evidence="1">Cell membrane</location>
        <topology evidence="1">Multi-pass membrane protein</topology>
    </subcellularLocation>
</comment>
<dbReference type="PANTHER" id="PTHR23513:SF17">
    <property type="entry name" value="MEMBRANE PROTEIN"/>
    <property type="match status" value="1"/>
</dbReference>
<organism evidence="7 8">
    <name type="scientific">Flavimobilis soli</name>
    <dbReference type="NCBI Taxonomy" id="442709"/>
    <lineage>
        <taxon>Bacteria</taxon>
        <taxon>Bacillati</taxon>
        <taxon>Actinomycetota</taxon>
        <taxon>Actinomycetes</taxon>
        <taxon>Micrococcales</taxon>
        <taxon>Jonesiaceae</taxon>
        <taxon>Flavimobilis</taxon>
    </lineage>
</organism>
<dbReference type="Proteomes" id="UP000221394">
    <property type="component" value="Unassembled WGS sequence"/>
</dbReference>
<keyword evidence="8" id="KW-1185">Reference proteome</keyword>
<evidence type="ECO:0000256" key="3">
    <source>
        <dbReference type="ARBA" id="ARBA00022692"/>
    </source>
</evidence>
<dbReference type="AlphaFoldDB" id="A0A2A9EE59"/>
<dbReference type="PANTHER" id="PTHR23513">
    <property type="entry name" value="INTEGRAL MEMBRANE EFFLUX PROTEIN-RELATED"/>
    <property type="match status" value="1"/>
</dbReference>
<dbReference type="RefSeq" id="WP_098458038.1">
    <property type="nucleotide sequence ID" value="NZ_PDJH01000001.1"/>
</dbReference>
<evidence type="ECO:0000256" key="6">
    <source>
        <dbReference type="SAM" id="Phobius"/>
    </source>
</evidence>
<feature type="transmembrane region" description="Helical" evidence="6">
    <location>
        <begin position="315"/>
        <end position="333"/>
    </location>
</feature>